<sequence>TAFDPADSAAAFRAAMRRVASTVHVVTIRVGDTPMGMTATAVSSLALTPPSLLVCVNQSARMHSPMADVRRFCVNVLGSEQMDVARAFSDSRLRDVRFQTGDWCVDGEAPPRLADAQASIVCTLKDLHAFGTHSIFVGEVEEVVTRDAVDPLVYLDGRYLAAGAPLDG</sequence>
<dbReference type="GO" id="GO:0010181">
    <property type="term" value="F:FMN binding"/>
    <property type="evidence" value="ECO:0007669"/>
    <property type="project" value="InterPro"/>
</dbReference>
<dbReference type="InterPro" id="IPR002563">
    <property type="entry name" value="Flavin_Rdtase-like_dom"/>
</dbReference>
<protein>
    <submittedName>
        <fullName evidence="3">4-hydroxyphenylacetate 3-monooxygenase, reductase component</fullName>
        <ecNumber evidence="3">1.6.8.-</ecNumber>
    </submittedName>
</protein>
<organism evidence="3">
    <name type="scientific">uncultured Sphingomonadaceae bacterium</name>
    <dbReference type="NCBI Taxonomy" id="169976"/>
    <lineage>
        <taxon>Bacteria</taxon>
        <taxon>Pseudomonadati</taxon>
        <taxon>Pseudomonadota</taxon>
        <taxon>Alphaproteobacteria</taxon>
        <taxon>Sphingomonadales</taxon>
        <taxon>Sphingomonadaceae</taxon>
        <taxon>environmental samples</taxon>
    </lineage>
</organism>
<dbReference type="EC" id="1.6.8.-" evidence="3"/>
<feature type="non-terminal residue" evidence="3">
    <location>
        <position position="1"/>
    </location>
</feature>
<name>A0A6J4S9P6_9SPHN</name>
<keyword evidence="3" id="KW-0503">Monooxygenase</keyword>
<dbReference type="SUPFAM" id="SSF50475">
    <property type="entry name" value="FMN-binding split barrel"/>
    <property type="match status" value="1"/>
</dbReference>
<evidence type="ECO:0000256" key="1">
    <source>
        <dbReference type="ARBA" id="ARBA00023002"/>
    </source>
</evidence>
<dbReference type="Pfam" id="PF01613">
    <property type="entry name" value="Flavin_Reduct"/>
    <property type="match status" value="1"/>
</dbReference>
<dbReference type="SMART" id="SM00903">
    <property type="entry name" value="Flavin_Reduct"/>
    <property type="match status" value="1"/>
</dbReference>
<dbReference type="EMBL" id="CADCVX010000073">
    <property type="protein sequence ID" value="CAA9486244.1"/>
    <property type="molecule type" value="Genomic_DNA"/>
</dbReference>
<dbReference type="GO" id="GO:0042602">
    <property type="term" value="F:riboflavin reductase (NADPH) activity"/>
    <property type="evidence" value="ECO:0007669"/>
    <property type="project" value="TreeGrafter"/>
</dbReference>
<evidence type="ECO:0000259" key="2">
    <source>
        <dbReference type="SMART" id="SM00903"/>
    </source>
</evidence>
<gene>
    <name evidence="3" type="ORF">AVDCRST_MAG91-293</name>
</gene>
<dbReference type="InterPro" id="IPR012349">
    <property type="entry name" value="Split_barrel_FMN-bd"/>
</dbReference>
<dbReference type="PANTHER" id="PTHR30466">
    <property type="entry name" value="FLAVIN REDUCTASE"/>
    <property type="match status" value="1"/>
</dbReference>
<feature type="domain" description="Flavin reductase like" evidence="2">
    <location>
        <begin position="16"/>
        <end position="161"/>
    </location>
</feature>
<dbReference type="AlphaFoldDB" id="A0A6J4S9P6"/>
<keyword evidence="1 3" id="KW-0560">Oxidoreductase</keyword>
<dbReference type="Gene3D" id="2.30.110.10">
    <property type="entry name" value="Electron Transport, Fmn-binding Protein, Chain A"/>
    <property type="match status" value="1"/>
</dbReference>
<evidence type="ECO:0000313" key="3">
    <source>
        <dbReference type="EMBL" id="CAA9486244.1"/>
    </source>
</evidence>
<reference evidence="3" key="1">
    <citation type="submission" date="2020-02" db="EMBL/GenBank/DDBJ databases">
        <authorList>
            <person name="Meier V. D."/>
        </authorList>
    </citation>
    <scope>NUCLEOTIDE SEQUENCE</scope>
    <source>
        <strain evidence="3">AVDCRST_MAG91</strain>
    </source>
</reference>
<accession>A0A6J4S9P6</accession>
<dbReference type="InterPro" id="IPR050268">
    <property type="entry name" value="NADH-dep_flavin_reductase"/>
</dbReference>
<dbReference type="GO" id="GO:0006208">
    <property type="term" value="P:pyrimidine nucleobase catabolic process"/>
    <property type="evidence" value="ECO:0007669"/>
    <property type="project" value="TreeGrafter"/>
</dbReference>
<dbReference type="PANTHER" id="PTHR30466:SF1">
    <property type="entry name" value="FMN REDUCTASE (NADH) RUTF"/>
    <property type="match status" value="1"/>
</dbReference>
<dbReference type="GO" id="GO:0004497">
    <property type="term" value="F:monooxygenase activity"/>
    <property type="evidence" value="ECO:0007669"/>
    <property type="project" value="UniProtKB-KW"/>
</dbReference>
<proteinExistence type="predicted"/>